<name>A0ABS5W0Z3_9SPHN</name>
<accession>A0ABS5W0Z3</accession>
<dbReference type="Proteomes" id="UP000811255">
    <property type="component" value="Unassembled WGS sequence"/>
</dbReference>
<sequence>MRVILVASTVVLSLIAVAQPALAQGQSTKPKAEVVERDARGKAIKVKIGDTVYDVCREGKYDSCINPREAGLAFGNVPLDTWPKSRSNPQN</sequence>
<feature type="signal peptide" evidence="1">
    <location>
        <begin position="1"/>
        <end position="23"/>
    </location>
</feature>
<keyword evidence="1" id="KW-0732">Signal</keyword>
<evidence type="ECO:0000313" key="3">
    <source>
        <dbReference type="Proteomes" id="UP000811255"/>
    </source>
</evidence>
<protein>
    <submittedName>
        <fullName evidence="2">Uncharacterized protein</fullName>
    </submittedName>
</protein>
<dbReference type="RefSeq" id="WP_214534683.1">
    <property type="nucleotide sequence ID" value="NZ_JAHFVK010000001.1"/>
</dbReference>
<organism evidence="2 3">
    <name type="scientific">Croceibacterium selenioxidans</name>
    <dbReference type="NCBI Taxonomy" id="2838833"/>
    <lineage>
        <taxon>Bacteria</taxon>
        <taxon>Pseudomonadati</taxon>
        <taxon>Pseudomonadota</taxon>
        <taxon>Alphaproteobacteria</taxon>
        <taxon>Sphingomonadales</taxon>
        <taxon>Erythrobacteraceae</taxon>
        <taxon>Croceibacterium</taxon>
    </lineage>
</organism>
<evidence type="ECO:0000256" key="1">
    <source>
        <dbReference type="SAM" id="SignalP"/>
    </source>
</evidence>
<comment type="caution">
    <text evidence="2">The sequence shown here is derived from an EMBL/GenBank/DDBJ whole genome shotgun (WGS) entry which is preliminary data.</text>
</comment>
<feature type="chain" id="PRO_5046111256" evidence="1">
    <location>
        <begin position="24"/>
        <end position="91"/>
    </location>
</feature>
<evidence type="ECO:0000313" key="2">
    <source>
        <dbReference type="EMBL" id="MBT2133433.1"/>
    </source>
</evidence>
<dbReference type="EMBL" id="JAHFVK010000001">
    <property type="protein sequence ID" value="MBT2133433.1"/>
    <property type="molecule type" value="Genomic_DNA"/>
</dbReference>
<keyword evidence="3" id="KW-1185">Reference proteome</keyword>
<proteinExistence type="predicted"/>
<reference evidence="2 3" key="1">
    <citation type="submission" date="2021-05" db="EMBL/GenBank/DDBJ databases">
        <title>Croceibacterium sp. LX-88 genome sequence.</title>
        <authorList>
            <person name="Luo X."/>
        </authorList>
    </citation>
    <scope>NUCLEOTIDE SEQUENCE [LARGE SCALE GENOMIC DNA]</scope>
    <source>
        <strain evidence="2 3">LX-88</strain>
    </source>
</reference>
<gene>
    <name evidence="2" type="ORF">KK137_03710</name>
</gene>